<dbReference type="KEGG" id="lje:BUE77_07810"/>
<evidence type="ECO:0000313" key="3">
    <source>
        <dbReference type="Proteomes" id="UP000327236"/>
    </source>
</evidence>
<comment type="caution">
    <text evidence="1">The sequence shown here is derived from an EMBL/GenBank/DDBJ whole genome shotgun (WGS) entry which is preliminary data.</text>
</comment>
<keyword evidence="4" id="KW-1185">Reference proteome</keyword>
<evidence type="ECO:0000313" key="1">
    <source>
        <dbReference type="EMBL" id="KAA9320945.1"/>
    </source>
</evidence>
<dbReference type="RefSeq" id="WP_034538597.1">
    <property type="nucleotide sequence ID" value="NZ_CATOUV010000001.1"/>
</dbReference>
<protein>
    <submittedName>
        <fullName evidence="1">Uncharacterized protein</fullName>
    </submittedName>
</protein>
<reference evidence="2 4" key="2">
    <citation type="submission" date="2024-04" db="EMBL/GenBank/DDBJ databases">
        <title>Three lactobacilli isolated from voided urine samples from females with type 2 diabetes.</title>
        <authorList>
            <person name="Kula A."/>
            <person name="Stegman N."/>
            <person name="Putonti C."/>
        </authorList>
    </citation>
    <scope>NUCLEOTIDE SEQUENCE [LARGE SCALE GENOMIC DNA]</scope>
    <source>
        <strain evidence="2 4">1855</strain>
    </source>
</reference>
<dbReference type="AlphaFoldDB" id="A0A5N1I5L9"/>
<gene>
    <name evidence="2" type="ORF">AAC431_05585</name>
    <name evidence="1" type="ORF">F6H94_07265</name>
</gene>
<dbReference type="GeneID" id="31743624"/>
<dbReference type="Proteomes" id="UP001385848">
    <property type="component" value="Unassembled WGS sequence"/>
</dbReference>
<dbReference type="EMBL" id="JBBVUL010000009">
    <property type="protein sequence ID" value="MEL0565396.1"/>
    <property type="molecule type" value="Genomic_DNA"/>
</dbReference>
<dbReference type="EMBL" id="VYWW01000036">
    <property type="protein sequence ID" value="KAA9320945.1"/>
    <property type="molecule type" value="Genomic_DNA"/>
</dbReference>
<organism evidence="1 3">
    <name type="scientific">Lactobacillus jensenii</name>
    <dbReference type="NCBI Taxonomy" id="109790"/>
    <lineage>
        <taxon>Bacteria</taxon>
        <taxon>Bacillati</taxon>
        <taxon>Bacillota</taxon>
        <taxon>Bacilli</taxon>
        <taxon>Lactobacillales</taxon>
        <taxon>Lactobacillaceae</taxon>
        <taxon>Lactobacillus</taxon>
    </lineage>
</organism>
<sequence>MKREDFKMEDKKITLTTDYANSSINIDFSDNLTDEGERGYILSASFLSYAISEGLSKEEIVEMISNGYDQFTSENN</sequence>
<dbReference type="OrthoDB" id="2300357at2"/>
<accession>A0A5N1I5L9</accession>
<name>A0A5N1I5L9_LACJE</name>
<proteinExistence type="predicted"/>
<dbReference type="Proteomes" id="UP000327236">
    <property type="component" value="Unassembled WGS sequence"/>
</dbReference>
<evidence type="ECO:0000313" key="2">
    <source>
        <dbReference type="EMBL" id="MEL0565396.1"/>
    </source>
</evidence>
<reference evidence="1 3" key="1">
    <citation type="submission" date="2019-09" db="EMBL/GenBank/DDBJ databases">
        <title>Draft genome sequence assemblies of isolates from the urinary tract.</title>
        <authorList>
            <person name="Mores C.R."/>
            <person name="Putonti C."/>
            <person name="Wolfe A.J."/>
        </authorList>
    </citation>
    <scope>NUCLEOTIDE SEQUENCE [LARGE SCALE GENOMIC DNA]</scope>
    <source>
        <strain evidence="1 3">UMB246</strain>
    </source>
</reference>
<evidence type="ECO:0000313" key="4">
    <source>
        <dbReference type="Proteomes" id="UP001385848"/>
    </source>
</evidence>